<dbReference type="EMBL" id="JBGEHV010000095">
    <property type="protein sequence ID" value="MEY8043432.1"/>
    <property type="molecule type" value="Genomic_DNA"/>
</dbReference>
<gene>
    <name evidence="2" type="ORF">AB8O55_28825</name>
</gene>
<evidence type="ECO:0000313" key="2">
    <source>
        <dbReference type="EMBL" id="MEY8043432.1"/>
    </source>
</evidence>
<dbReference type="Proteomes" id="UP001564626">
    <property type="component" value="Unassembled WGS sequence"/>
</dbReference>
<sequence length="128" mass="13656">MTTTETGIVVTGVLGDDTRYARTPSEVAELVRALLTTPYAELRVGPEAHHLTIATTPGWGALTFTTADDHVDSHNPDAPHDAPLLPKDAAGTRHYPTTASLPLDQVSEAVAEYCLTAQRPACVLWQPA</sequence>
<accession>A0ABV4CTZ4</accession>
<dbReference type="RefSeq" id="WP_345358995.1">
    <property type="nucleotide sequence ID" value="NZ_BAABII010000004.1"/>
</dbReference>
<reference evidence="2 3" key="1">
    <citation type="submission" date="2024-08" db="EMBL/GenBank/DDBJ databases">
        <title>Genome mining of Saccharopolyspora cebuensis PGLac3 from Nigerian medicinal plant.</title>
        <authorList>
            <person name="Ezeobiora C.E."/>
            <person name="Igbokwe N.H."/>
            <person name="Amin D.H."/>
            <person name="Mendie U.E."/>
        </authorList>
    </citation>
    <scope>NUCLEOTIDE SEQUENCE [LARGE SCALE GENOMIC DNA]</scope>
    <source>
        <strain evidence="2 3">PGLac3</strain>
    </source>
</reference>
<dbReference type="InterPro" id="IPR025680">
    <property type="entry name" value="DddI"/>
</dbReference>
<evidence type="ECO:0000313" key="3">
    <source>
        <dbReference type="Proteomes" id="UP001564626"/>
    </source>
</evidence>
<feature type="region of interest" description="Disordered" evidence="1">
    <location>
        <begin position="70"/>
        <end position="91"/>
    </location>
</feature>
<comment type="caution">
    <text evidence="2">The sequence shown here is derived from an EMBL/GenBank/DDBJ whole genome shotgun (WGS) entry which is preliminary data.</text>
</comment>
<keyword evidence="3" id="KW-1185">Reference proteome</keyword>
<organism evidence="2 3">
    <name type="scientific">Saccharopolyspora cebuensis</name>
    <dbReference type="NCBI Taxonomy" id="418759"/>
    <lineage>
        <taxon>Bacteria</taxon>
        <taxon>Bacillati</taxon>
        <taxon>Actinomycetota</taxon>
        <taxon>Actinomycetes</taxon>
        <taxon>Pseudonocardiales</taxon>
        <taxon>Pseudonocardiaceae</taxon>
        <taxon>Saccharopolyspora</taxon>
    </lineage>
</organism>
<proteinExistence type="predicted"/>
<evidence type="ECO:0000256" key="1">
    <source>
        <dbReference type="SAM" id="MobiDB-lite"/>
    </source>
</evidence>
<protein>
    <submittedName>
        <fullName evidence="2">Imm1 family immunity protein</fullName>
    </submittedName>
</protein>
<dbReference type="Pfam" id="PF14430">
    <property type="entry name" value="Imm1"/>
    <property type="match status" value="1"/>
</dbReference>
<feature type="compositionally biased region" description="Basic and acidic residues" evidence="1">
    <location>
        <begin position="70"/>
        <end position="80"/>
    </location>
</feature>
<name>A0ABV4CTZ4_9PSEU</name>